<comment type="caution">
    <text evidence="2">The sequence shown here is derived from an EMBL/GenBank/DDBJ whole genome shotgun (WGS) entry which is preliminary data.</text>
</comment>
<protein>
    <submittedName>
        <fullName evidence="2">Uncharacterized protein</fullName>
    </submittedName>
</protein>
<gene>
    <name evidence="2" type="ORF">QPM17_23340</name>
</gene>
<feature type="region of interest" description="Disordered" evidence="1">
    <location>
        <begin position="43"/>
        <end position="91"/>
    </location>
</feature>
<dbReference type="RefSeq" id="WP_285394149.1">
    <property type="nucleotide sequence ID" value="NZ_JASSVS010000045.1"/>
</dbReference>
<accession>A0ABT7IIS6</accession>
<evidence type="ECO:0000313" key="2">
    <source>
        <dbReference type="EMBL" id="MDL0434078.1"/>
    </source>
</evidence>
<organism evidence="2 3">
    <name type="scientific">Marinobacter azerbaijanicus</name>
    <dbReference type="NCBI Taxonomy" id="3050455"/>
    <lineage>
        <taxon>Bacteria</taxon>
        <taxon>Pseudomonadati</taxon>
        <taxon>Pseudomonadota</taxon>
        <taxon>Gammaproteobacteria</taxon>
        <taxon>Pseudomonadales</taxon>
        <taxon>Marinobacteraceae</taxon>
        <taxon>Marinobacter</taxon>
    </lineage>
</organism>
<sequence length="91" mass="10299">MDAVLEKIEGNHDKADLFNRCLSKKKDHIESLRAIHEQFDRVAPNKAPDPIGKKPCGGFRPSRDTGFGTLSKHLKSRGIKSNVKETWQKFP</sequence>
<feature type="compositionally biased region" description="Basic and acidic residues" evidence="1">
    <location>
        <begin position="82"/>
        <end position="91"/>
    </location>
</feature>
<reference evidence="2 3" key="1">
    <citation type="submission" date="2023-06" db="EMBL/GenBank/DDBJ databases">
        <title>Marinobacter azerbaijanicus a moderately halophilic, isolated from Urmia Lake in Azerbaijan region of Iran.</title>
        <authorList>
            <person name="Sanchez-Porro C."/>
            <person name="Aghdam E.M."/>
            <person name="Saheb S.M."/>
            <person name="Tarhriz V."/>
            <person name="Kazemi E."/>
            <person name="Ammozegar M.A."/>
            <person name="Ventosa A."/>
            <person name="Hejazi M.S."/>
        </authorList>
    </citation>
    <scope>NUCLEOTIDE SEQUENCE [LARGE SCALE GENOMIC DNA]</scope>
    <source>
        <strain evidence="2 3">TBZ242</strain>
    </source>
</reference>
<dbReference type="Proteomes" id="UP001227964">
    <property type="component" value="Unassembled WGS sequence"/>
</dbReference>
<evidence type="ECO:0000256" key="1">
    <source>
        <dbReference type="SAM" id="MobiDB-lite"/>
    </source>
</evidence>
<name>A0ABT7IIS6_9GAMM</name>
<dbReference type="EMBL" id="JASSVS010000045">
    <property type="protein sequence ID" value="MDL0434078.1"/>
    <property type="molecule type" value="Genomic_DNA"/>
</dbReference>
<proteinExistence type="predicted"/>
<keyword evidence="3" id="KW-1185">Reference proteome</keyword>
<evidence type="ECO:0000313" key="3">
    <source>
        <dbReference type="Proteomes" id="UP001227964"/>
    </source>
</evidence>